<dbReference type="AlphaFoldDB" id="A0A6P7NI36"/>
<evidence type="ECO:0000256" key="2">
    <source>
        <dbReference type="ARBA" id="ARBA00022741"/>
    </source>
</evidence>
<dbReference type="InterPro" id="IPR006703">
    <property type="entry name" value="G_AIG1"/>
</dbReference>
<dbReference type="OrthoDB" id="8954335at2759"/>
<accession>A0A6P7NI36</accession>
<proteinExistence type="inferred from homology"/>
<feature type="domain" description="AIG1-type G" evidence="4">
    <location>
        <begin position="29"/>
        <end position="197"/>
    </location>
</feature>
<organism evidence="5 6">
    <name type="scientific">Betta splendens</name>
    <name type="common">Siamese fighting fish</name>
    <dbReference type="NCBI Taxonomy" id="158456"/>
    <lineage>
        <taxon>Eukaryota</taxon>
        <taxon>Metazoa</taxon>
        <taxon>Chordata</taxon>
        <taxon>Craniata</taxon>
        <taxon>Vertebrata</taxon>
        <taxon>Euteleostomi</taxon>
        <taxon>Actinopterygii</taxon>
        <taxon>Neopterygii</taxon>
        <taxon>Teleostei</taxon>
        <taxon>Neoteleostei</taxon>
        <taxon>Acanthomorphata</taxon>
        <taxon>Anabantaria</taxon>
        <taxon>Anabantiformes</taxon>
        <taxon>Anabantoidei</taxon>
        <taxon>Osphronemidae</taxon>
        <taxon>Betta</taxon>
    </lineage>
</organism>
<dbReference type="Pfam" id="PF04548">
    <property type="entry name" value="AIG1"/>
    <property type="match status" value="1"/>
</dbReference>
<dbReference type="InParanoid" id="A0A6P7NI36"/>
<gene>
    <name evidence="6" type="primary">LOC114862912</name>
</gene>
<keyword evidence="2" id="KW-0547">Nucleotide-binding</keyword>
<dbReference type="GO" id="GO:0005525">
    <property type="term" value="F:GTP binding"/>
    <property type="evidence" value="ECO:0007669"/>
    <property type="project" value="UniProtKB-KW"/>
</dbReference>
<keyword evidence="3" id="KW-0342">GTP-binding</keyword>
<dbReference type="Gene3D" id="3.40.50.300">
    <property type="entry name" value="P-loop containing nucleotide triphosphate hydrolases"/>
    <property type="match status" value="1"/>
</dbReference>
<name>A0A6P7NI36_BETSP</name>
<evidence type="ECO:0000313" key="5">
    <source>
        <dbReference type="Proteomes" id="UP000515150"/>
    </source>
</evidence>
<dbReference type="PANTHER" id="PTHR10903">
    <property type="entry name" value="GTPASE, IMAP FAMILY MEMBER-RELATED"/>
    <property type="match status" value="1"/>
</dbReference>
<dbReference type="Proteomes" id="UP000515150">
    <property type="component" value="Chromosome 9"/>
</dbReference>
<dbReference type="InterPro" id="IPR045058">
    <property type="entry name" value="GIMA/IAN/Toc"/>
</dbReference>
<keyword evidence="5" id="KW-1185">Reference proteome</keyword>
<protein>
    <submittedName>
        <fullName evidence="6">GTPase IMAP family member 2-like</fullName>
    </submittedName>
</protein>
<dbReference type="GeneID" id="114862912"/>
<sequence length="235" mass="27243">MARETQNVNPLTRSSSYDLLPPDMPELKVVVLGNRWSERREVGNFLLGKNTTIAEPDHCLKLREEFEDKHITIIHTPDLLFPKMDKVTEFIQQCHILSNPGPHVFLLVLHLEDFTEDHKQKLCRVLENFSDQSFDHSLVLMTTSGMMRPEWMITNPALKDMIKKCRYRHLSWRYLERLELLTRLGQVVKENNGRHVQLSVDTEEPASTGLSDALRSTLHITKTLNAAGKSWNNFE</sequence>
<comment type="similarity">
    <text evidence="1">Belongs to the TRAFAC class TrmE-Era-EngA-EngB-Septin-like GTPase superfamily. AIG1/Toc34/Toc159-like paraseptin GTPase family. IAN subfamily.</text>
</comment>
<evidence type="ECO:0000313" key="6">
    <source>
        <dbReference type="RefSeq" id="XP_029019506.1"/>
    </source>
</evidence>
<reference evidence="6" key="1">
    <citation type="submission" date="2025-08" db="UniProtKB">
        <authorList>
            <consortium name="RefSeq"/>
        </authorList>
    </citation>
    <scope>IDENTIFICATION</scope>
</reference>
<evidence type="ECO:0000259" key="4">
    <source>
        <dbReference type="Pfam" id="PF04548"/>
    </source>
</evidence>
<dbReference type="RefSeq" id="XP_029019506.1">
    <property type="nucleotide sequence ID" value="XM_029163673.1"/>
</dbReference>
<evidence type="ECO:0000256" key="1">
    <source>
        <dbReference type="ARBA" id="ARBA00008535"/>
    </source>
</evidence>
<evidence type="ECO:0000256" key="3">
    <source>
        <dbReference type="ARBA" id="ARBA00023134"/>
    </source>
</evidence>
<dbReference type="KEGG" id="bspl:114862912"/>
<dbReference type="InterPro" id="IPR027417">
    <property type="entry name" value="P-loop_NTPase"/>
</dbReference>
<dbReference type="PANTHER" id="PTHR10903:SF170">
    <property type="entry name" value="GTPASE IMAP FAMILY MEMBER 7"/>
    <property type="match status" value="1"/>
</dbReference>